<dbReference type="PANTHER" id="PTHR12169:SF6">
    <property type="entry name" value="AFG1-LIKE ATPASE"/>
    <property type="match status" value="1"/>
</dbReference>
<keyword evidence="2" id="KW-0067">ATP-binding</keyword>
<dbReference type="AlphaFoldDB" id="A0A6H2DLL9"/>
<keyword evidence="4" id="KW-1185">Reference proteome</keyword>
<evidence type="ECO:0000313" key="3">
    <source>
        <dbReference type="EMBL" id="QJB69572.1"/>
    </source>
</evidence>
<dbReference type="GO" id="GO:0005737">
    <property type="term" value="C:cytoplasm"/>
    <property type="evidence" value="ECO:0007669"/>
    <property type="project" value="TreeGrafter"/>
</dbReference>
<dbReference type="GO" id="GO:0005524">
    <property type="term" value="F:ATP binding"/>
    <property type="evidence" value="ECO:0007669"/>
    <property type="project" value="UniProtKB-KW"/>
</dbReference>
<dbReference type="EMBL" id="CP051217">
    <property type="protein sequence ID" value="QJB69572.1"/>
    <property type="molecule type" value="Genomic_DNA"/>
</dbReference>
<dbReference type="GO" id="GO:0051301">
    <property type="term" value="P:cell division"/>
    <property type="evidence" value="ECO:0007669"/>
    <property type="project" value="UniProtKB-KW"/>
</dbReference>
<keyword evidence="3" id="KW-0131">Cell cycle</keyword>
<gene>
    <name evidence="3" type="ORF">HF685_10025</name>
</gene>
<evidence type="ECO:0000313" key="4">
    <source>
        <dbReference type="Proteomes" id="UP000501600"/>
    </source>
</evidence>
<dbReference type="InterPro" id="IPR027417">
    <property type="entry name" value="P-loop_NTPase"/>
</dbReference>
<dbReference type="KEGG" id="phao:HF685_10025"/>
<dbReference type="Gene3D" id="3.40.50.300">
    <property type="entry name" value="P-loop containing nucleotide triphosphate hydrolases"/>
    <property type="match status" value="1"/>
</dbReference>
<keyword evidence="3" id="KW-0132">Cell division</keyword>
<keyword evidence="1" id="KW-0547">Nucleotide-binding</keyword>
<dbReference type="GO" id="GO:0016887">
    <property type="term" value="F:ATP hydrolysis activity"/>
    <property type="evidence" value="ECO:0007669"/>
    <property type="project" value="InterPro"/>
</dbReference>
<dbReference type="RefSeq" id="WP_168819694.1">
    <property type="nucleotide sequence ID" value="NZ_CP051217.1"/>
</dbReference>
<dbReference type="NCBIfam" id="NF040713">
    <property type="entry name" value="ZapE"/>
    <property type="match status" value="1"/>
</dbReference>
<proteinExistence type="predicted"/>
<reference evidence="3 4" key="1">
    <citation type="submission" date="2020-04" db="EMBL/GenBank/DDBJ databases">
        <title>Genome sequence for Sphingorhabdus sp. strain M1.</title>
        <authorList>
            <person name="Park S.-J."/>
        </authorList>
    </citation>
    <scope>NUCLEOTIDE SEQUENCE [LARGE SCALE GENOMIC DNA]</scope>
    <source>
        <strain evidence="3 4">JK6</strain>
    </source>
</reference>
<dbReference type="PANTHER" id="PTHR12169">
    <property type="entry name" value="ATPASE N2B"/>
    <property type="match status" value="1"/>
</dbReference>
<dbReference type="SUPFAM" id="SSF52540">
    <property type="entry name" value="P-loop containing nucleoside triphosphate hydrolases"/>
    <property type="match status" value="1"/>
</dbReference>
<evidence type="ECO:0000256" key="2">
    <source>
        <dbReference type="ARBA" id="ARBA00022840"/>
    </source>
</evidence>
<accession>A0A6H2DLL9</accession>
<dbReference type="Proteomes" id="UP000501600">
    <property type="component" value="Chromosome"/>
</dbReference>
<organism evidence="3 4">
    <name type="scientific">Parasphingorhabdus halotolerans</name>
    <dbReference type="NCBI Taxonomy" id="2725558"/>
    <lineage>
        <taxon>Bacteria</taxon>
        <taxon>Pseudomonadati</taxon>
        <taxon>Pseudomonadota</taxon>
        <taxon>Alphaproteobacteria</taxon>
        <taxon>Sphingomonadales</taxon>
        <taxon>Sphingomonadaceae</taxon>
        <taxon>Parasphingorhabdus</taxon>
    </lineage>
</organism>
<sequence length="372" mass="42059">MSSFYQRYEALIAQGELKPDPDQQTCAKRLAQLQEELEAVPPRGSLLWRTFGKKPEPPRGIYMWGGVGRGKSMLMDLLYENLDIRRKKRAHFHEFMLRVHDMMRAWREADPGDPIPNVVRDLAQEARCLAFDEMVVNNSADAMIMSRLFTGLVEAGVTLIATSNRPPRDLYKDGLNREHFLPFVDLLETRLDVISLNGPTDYRRERLGGVDLWHVPNGEAATKAMSEAFFRLTDYPPEDRAHVPSDELEIQGARSMHVPKALKGVAVFSFKRLCAEARGATDYLAIARKYHSVIIVGIPLLSKENRNEAARFVTLIDALYEYKVKLLASADAEPDSLYPAGDGSFEFERTASRLIEMQSDEYLALGHGEAED</sequence>
<name>A0A6H2DLL9_9SPHN</name>
<dbReference type="InterPro" id="IPR005654">
    <property type="entry name" value="ATPase_AFG1-like"/>
</dbReference>
<protein>
    <submittedName>
        <fullName evidence="3">Cell division protein ZapE</fullName>
    </submittedName>
</protein>
<dbReference type="Pfam" id="PF03969">
    <property type="entry name" value="AFG1_ATPase"/>
    <property type="match status" value="1"/>
</dbReference>
<evidence type="ECO:0000256" key="1">
    <source>
        <dbReference type="ARBA" id="ARBA00022741"/>
    </source>
</evidence>